<evidence type="ECO:0000313" key="3">
    <source>
        <dbReference type="Proteomes" id="UP001152888"/>
    </source>
</evidence>
<dbReference type="InterPro" id="IPR000408">
    <property type="entry name" value="Reg_chr_condens"/>
</dbReference>
<evidence type="ECO:0000313" key="2">
    <source>
        <dbReference type="EMBL" id="CAH2001382.1"/>
    </source>
</evidence>
<dbReference type="Pfam" id="PF00415">
    <property type="entry name" value="RCC1"/>
    <property type="match status" value="3"/>
</dbReference>
<dbReference type="GO" id="GO:0019843">
    <property type="term" value="F:rRNA binding"/>
    <property type="evidence" value="ECO:0007669"/>
    <property type="project" value="TreeGrafter"/>
</dbReference>
<dbReference type="PRINTS" id="PR00633">
    <property type="entry name" value="RCCNDNSATION"/>
</dbReference>
<sequence length="450" mass="49807">MSKTLKHLASRANFSLVGKRYLHGPKRKYPVNKDQAKKLPVFQYTVSKPNYRRVFAWGNLHTGGLGLPYYKNDQNLEFTQFIKFPRRVTFGEKHEVTSAACGFGFTLFAVNSEDENKVYGCGINTDSQIGYHEVRQGHPLEILYDPRAINLPFQNPTKSKVLKISAGRAHSVILTDEGIFTLGNNAYGQCGRKLIPDENYAISNYIHHIQDIEGERIVDVECGQDHSLILTEKGKVYSCGWGADGQTGLGHYDNTTEFTRVKGDIDSENIVKFASRSDFVLAVNDKGQVFGWGNTEYGQLTLPDGSQQVAVPTHVRMLEQVGKIKSVASGGSFCLAVNDAGQVFSWGYGLLGVGPNAQQSREPIHIPDTLFGRNDFQPNSRVEEVVCGLFNAAAVTNLGDLFVWGRNKNFCLGLGDDKDQYFPLKVALGGFVNKMYSGVDHSIAVCEPFV</sequence>
<organism evidence="2 3">
    <name type="scientific">Acanthoscelides obtectus</name>
    <name type="common">Bean weevil</name>
    <name type="synonym">Bruchus obtectus</name>
    <dbReference type="NCBI Taxonomy" id="200917"/>
    <lineage>
        <taxon>Eukaryota</taxon>
        <taxon>Metazoa</taxon>
        <taxon>Ecdysozoa</taxon>
        <taxon>Arthropoda</taxon>
        <taxon>Hexapoda</taxon>
        <taxon>Insecta</taxon>
        <taxon>Pterygota</taxon>
        <taxon>Neoptera</taxon>
        <taxon>Endopterygota</taxon>
        <taxon>Coleoptera</taxon>
        <taxon>Polyphaga</taxon>
        <taxon>Cucujiformia</taxon>
        <taxon>Chrysomeloidea</taxon>
        <taxon>Chrysomelidae</taxon>
        <taxon>Bruchinae</taxon>
        <taxon>Bruchini</taxon>
        <taxon>Acanthoscelides</taxon>
    </lineage>
</organism>
<comment type="caution">
    <text evidence="2">The sequence shown here is derived from an EMBL/GenBank/DDBJ whole genome shotgun (WGS) entry which is preliminary data.</text>
</comment>
<dbReference type="GO" id="GO:0005743">
    <property type="term" value="C:mitochondrial inner membrane"/>
    <property type="evidence" value="ECO:0007669"/>
    <property type="project" value="TreeGrafter"/>
</dbReference>
<accession>A0A9P0LTA2</accession>
<dbReference type="OrthoDB" id="70707at2759"/>
<protein>
    <recommendedName>
        <fullName evidence="4">RCC1-like G exchanging factor-like protein</fullName>
    </recommendedName>
</protein>
<feature type="repeat" description="RCC1" evidence="1">
    <location>
        <begin position="52"/>
        <end position="112"/>
    </location>
</feature>
<dbReference type="GO" id="GO:0070131">
    <property type="term" value="P:positive regulation of mitochondrial translation"/>
    <property type="evidence" value="ECO:0007669"/>
    <property type="project" value="TreeGrafter"/>
</dbReference>
<evidence type="ECO:0008006" key="4">
    <source>
        <dbReference type="Google" id="ProtNLM"/>
    </source>
</evidence>
<dbReference type="Gene3D" id="2.130.10.30">
    <property type="entry name" value="Regulator of chromosome condensation 1/beta-lactamase-inhibitor protein II"/>
    <property type="match status" value="2"/>
</dbReference>
<feature type="repeat" description="RCC1" evidence="1">
    <location>
        <begin position="287"/>
        <end position="340"/>
    </location>
</feature>
<name>A0A9P0LTA2_ACAOB</name>
<dbReference type="AlphaFoldDB" id="A0A9P0LTA2"/>
<dbReference type="SUPFAM" id="SSF50985">
    <property type="entry name" value="RCC1/BLIP-II"/>
    <property type="match status" value="1"/>
</dbReference>
<feature type="repeat" description="RCC1" evidence="1">
    <location>
        <begin position="116"/>
        <end position="177"/>
    </location>
</feature>
<dbReference type="PANTHER" id="PTHR46337:SF1">
    <property type="entry name" value="RCC1-LIKE G EXCHANGING FACTOR-LIKE PROTEIN"/>
    <property type="match status" value="1"/>
</dbReference>
<dbReference type="EMBL" id="CAKOFQ010007447">
    <property type="protein sequence ID" value="CAH2001382.1"/>
    <property type="molecule type" value="Genomic_DNA"/>
</dbReference>
<dbReference type="InterPro" id="IPR053035">
    <property type="entry name" value="Mitochondrial_GEF_domain"/>
</dbReference>
<dbReference type="Proteomes" id="UP001152888">
    <property type="component" value="Unassembled WGS sequence"/>
</dbReference>
<dbReference type="GO" id="GO:0005085">
    <property type="term" value="F:guanyl-nucleotide exchange factor activity"/>
    <property type="evidence" value="ECO:0007669"/>
    <property type="project" value="TreeGrafter"/>
</dbReference>
<dbReference type="PANTHER" id="PTHR46337">
    <property type="entry name" value="RCC1-LIKE G EXCHANGING FACTOR-LIKE PROTEIN"/>
    <property type="match status" value="1"/>
</dbReference>
<dbReference type="PROSITE" id="PS50012">
    <property type="entry name" value="RCC1_3"/>
    <property type="match status" value="6"/>
</dbReference>
<dbReference type="InterPro" id="IPR009091">
    <property type="entry name" value="RCC1/BLIP-II"/>
</dbReference>
<gene>
    <name evidence="2" type="ORF">ACAOBT_LOCUS26160</name>
</gene>
<feature type="repeat" description="RCC1" evidence="1">
    <location>
        <begin position="341"/>
        <end position="398"/>
    </location>
</feature>
<feature type="repeat" description="RCC1" evidence="1">
    <location>
        <begin position="399"/>
        <end position="448"/>
    </location>
</feature>
<reference evidence="2" key="1">
    <citation type="submission" date="2022-03" db="EMBL/GenBank/DDBJ databases">
        <authorList>
            <person name="Sayadi A."/>
        </authorList>
    </citation>
    <scope>NUCLEOTIDE SEQUENCE</scope>
</reference>
<evidence type="ECO:0000256" key="1">
    <source>
        <dbReference type="PROSITE-ProRule" id="PRU00235"/>
    </source>
</evidence>
<feature type="repeat" description="RCC1" evidence="1">
    <location>
        <begin position="177"/>
        <end position="233"/>
    </location>
</feature>
<dbReference type="Pfam" id="PF13540">
    <property type="entry name" value="RCC1_2"/>
    <property type="match status" value="2"/>
</dbReference>
<proteinExistence type="predicted"/>
<keyword evidence="3" id="KW-1185">Reference proteome</keyword>